<dbReference type="OMA" id="GTKWQWL"/>
<feature type="site" description="Lowers pKa of active site Tyr" evidence="11">
    <location>
        <position position="98"/>
    </location>
</feature>
<dbReference type="InterPro" id="IPR036812">
    <property type="entry name" value="NAD(P)_OxRdtase_dom_sf"/>
</dbReference>
<comment type="catalytic activity">
    <reaction evidence="4">
        <text>(R)-pantolactone + NADP(+) = 2-dehydropantolactone + NADPH + H(+)</text>
        <dbReference type="Rhea" id="RHEA:18981"/>
        <dbReference type="ChEBI" id="CHEBI:15378"/>
        <dbReference type="ChEBI" id="CHEBI:16719"/>
        <dbReference type="ChEBI" id="CHEBI:18395"/>
        <dbReference type="ChEBI" id="CHEBI:57783"/>
        <dbReference type="ChEBI" id="CHEBI:58349"/>
        <dbReference type="EC" id="1.1.1.358"/>
    </reaction>
</comment>
<dbReference type="GO" id="GO:0042180">
    <property type="term" value="P:ketone metabolic process"/>
    <property type="evidence" value="ECO:0007669"/>
    <property type="project" value="UniProtKB-ARBA"/>
</dbReference>
<dbReference type="AlphaFoldDB" id="Q6BK41"/>
<keyword evidence="3" id="KW-0560">Oxidoreductase</keyword>
<evidence type="ECO:0000256" key="5">
    <source>
        <dbReference type="ARBA" id="ARBA00051098"/>
    </source>
</evidence>
<dbReference type="Proteomes" id="UP000000599">
    <property type="component" value="Chromosome F"/>
</dbReference>
<protein>
    <recommendedName>
        <fullName evidence="7">2-dehydropantolactone reductase</fullName>
        <ecNumber evidence="6">1.1.1.358</ecNumber>
    </recommendedName>
    <alternativeName>
        <fullName evidence="7">2-dehydropantolactone reductase</fullName>
    </alternativeName>
    <alternativeName>
        <fullName evidence="8">Ketopantoyl-lactone reductase</fullName>
    </alternativeName>
</protein>
<evidence type="ECO:0000256" key="6">
    <source>
        <dbReference type="ARBA" id="ARBA00066965"/>
    </source>
</evidence>
<dbReference type="VEuPathDB" id="FungiDB:DEHA2F25080g"/>
<keyword evidence="2" id="KW-0521">NADP</keyword>
<dbReference type="eggNOG" id="KOG1577">
    <property type="taxonomic scope" value="Eukaryota"/>
</dbReference>
<dbReference type="EMBL" id="CR382138">
    <property type="protein sequence ID" value="CAG89845.1"/>
    <property type="molecule type" value="Genomic_DNA"/>
</dbReference>
<dbReference type="PRINTS" id="PR00069">
    <property type="entry name" value="ALDKETRDTASE"/>
</dbReference>
<evidence type="ECO:0000313" key="14">
    <source>
        <dbReference type="Proteomes" id="UP000000599"/>
    </source>
</evidence>
<dbReference type="HOGENOM" id="CLU_023205_0_3_1"/>
<dbReference type="KEGG" id="dha:DEHA2F25080g"/>
<dbReference type="GeneID" id="2903058"/>
<evidence type="ECO:0000256" key="4">
    <source>
        <dbReference type="ARBA" id="ARBA00050878"/>
    </source>
</evidence>
<evidence type="ECO:0000256" key="10">
    <source>
        <dbReference type="PIRSR" id="PIRSR000097-2"/>
    </source>
</evidence>
<dbReference type="GO" id="GO:0016652">
    <property type="term" value="F:oxidoreductase activity, acting on NAD(P)H as acceptor"/>
    <property type="evidence" value="ECO:0007669"/>
    <property type="project" value="InterPro"/>
</dbReference>
<gene>
    <name evidence="13" type="ordered locus">DEHA2F25080g</name>
</gene>
<dbReference type="Pfam" id="PF00248">
    <property type="entry name" value="Aldo_ket_red"/>
    <property type="match status" value="1"/>
</dbReference>
<dbReference type="PROSITE" id="PS00062">
    <property type="entry name" value="ALDOKETO_REDUCTASE_2"/>
    <property type="match status" value="1"/>
</dbReference>
<dbReference type="PANTHER" id="PTHR43827:SF3">
    <property type="entry name" value="NADP-DEPENDENT OXIDOREDUCTASE DOMAIN-CONTAINING PROTEIN"/>
    <property type="match status" value="1"/>
</dbReference>
<comment type="similarity">
    <text evidence="1">Belongs to the aldo/keto reductase family.</text>
</comment>
<feature type="active site" description="Proton donor" evidence="9">
    <location>
        <position position="73"/>
    </location>
</feature>
<evidence type="ECO:0000256" key="9">
    <source>
        <dbReference type="PIRSR" id="PIRSR000097-1"/>
    </source>
</evidence>
<comment type="catalytic activity">
    <reaction evidence="5">
        <text>isatin + NADPH + H(+) = 3-hydroxyindolin-2-one + NADP(+)</text>
        <dbReference type="Rhea" id="RHEA:68608"/>
        <dbReference type="ChEBI" id="CHEBI:15378"/>
        <dbReference type="ChEBI" id="CHEBI:27539"/>
        <dbReference type="ChEBI" id="CHEBI:28536"/>
        <dbReference type="ChEBI" id="CHEBI:57783"/>
        <dbReference type="ChEBI" id="CHEBI:58349"/>
    </reaction>
</comment>
<dbReference type="InterPro" id="IPR044494">
    <property type="entry name" value="AKR3C2/3"/>
</dbReference>
<evidence type="ECO:0000256" key="8">
    <source>
        <dbReference type="ARBA" id="ARBA00081322"/>
    </source>
</evidence>
<keyword evidence="14" id="KW-1185">Reference proteome</keyword>
<evidence type="ECO:0000313" key="13">
    <source>
        <dbReference type="EMBL" id="CAG89845.1"/>
    </source>
</evidence>
<dbReference type="InterPro" id="IPR023210">
    <property type="entry name" value="NADP_OxRdtase_dom"/>
</dbReference>
<evidence type="ECO:0000256" key="1">
    <source>
        <dbReference type="ARBA" id="ARBA00007905"/>
    </source>
</evidence>
<dbReference type="CDD" id="cd19120">
    <property type="entry name" value="AKR_AKR3C2-3"/>
    <property type="match status" value="1"/>
</dbReference>
<accession>Q6BK41</accession>
<organism evidence="13 14">
    <name type="scientific">Debaryomyces hansenii (strain ATCC 36239 / CBS 767 / BCRC 21394 / JCM 1990 / NBRC 0083 / IGC 2968)</name>
    <name type="common">Yeast</name>
    <name type="synonym">Torulaspora hansenii</name>
    <dbReference type="NCBI Taxonomy" id="284592"/>
    <lineage>
        <taxon>Eukaryota</taxon>
        <taxon>Fungi</taxon>
        <taxon>Dikarya</taxon>
        <taxon>Ascomycota</taxon>
        <taxon>Saccharomycotina</taxon>
        <taxon>Pichiomycetes</taxon>
        <taxon>Debaryomycetaceae</taxon>
        <taxon>Debaryomyces</taxon>
    </lineage>
</organism>
<reference evidence="13 14" key="1">
    <citation type="journal article" date="2004" name="Nature">
        <title>Genome evolution in yeasts.</title>
        <authorList>
            <consortium name="Genolevures"/>
            <person name="Dujon B."/>
            <person name="Sherman D."/>
            <person name="Fischer G."/>
            <person name="Durrens P."/>
            <person name="Casaregola S."/>
            <person name="Lafontaine I."/>
            <person name="de Montigny J."/>
            <person name="Marck C."/>
            <person name="Neuveglise C."/>
            <person name="Talla E."/>
            <person name="Goffard N."/>
            <person name="Frangeul L."/>
            <person name="Aigle M."/>
            <person name="Anthouard V."/>
            <person name="Babour A."/>
            <person name="Barbe V."/>
            <person name="Barnay S."/>
            <person name="Blanchin S."/>
            <person name="Beckerich J.M."/>
            <person name="Beyne E."/>
            <person name="Bleykasten C."/>
            <person name="Boisrame A."/>
            <person name="Boyer J."/>
            <person name="Cattolico L."/>
            <person name="Confanioleri F."/>
            <person name="de Daruvar A."/>
            <person name="Despons L."/>
            <person name="Fabre E."/>
            <person name="Fairhead C."/>
            <person name="Ferry-Dumazet H."/>
            <person name="Groppi A."/>
            <person name="Hantraye F."/>
            <person name="Hennequin C."/>
            <person name="Jauniaux N."/>
            <person name="Joyet P."/>
            <person name="Kachouri R."/>
            <person name="Kerrest A."/>
            <person name="Koszul R."/>
            <person name="Lemaire M."/>
            <person name="Lesur I."/>
            <person name="Ma L."/>
            <person name="Muller H."/>
            <person name="Nicaud J.M."/>
            <person name="Nikolski M."/>
            <person name="Oztas S."/>
            <person name="Ozier-Kalogeropoulos O."/>
            <person name="Pellenz S."/>
            <person name="Potier S."/>
            <person name="Richard G.F."/>
            <person name="Straub M.L."/>
            <person name="Suleau A."/>
            <person name="Swennene D."/>
            <person name="Tekaia F."/>
            <person name="Wesolowski-Louvel M."/>
            <person name="Westhof E."/>
            <person name="Wirth B."/>
            <person name="Zeniou-Meyer M."/>
            <person name="Zivanovic I."/>
            <person name="Bolotin-Fukuhara M."/>
            <person name="Thierry A."/>
            <person name="Bouchier C."/>
            <person name="Caudron B."/>
            <person name="Scarpelli C."/>
            <person name="Gaillardin C."/>
            <person name="Weissenbach J."/>
            <person name="Wincker P."/>
            <person name="Souciet J.L."/>
        </authorList>
    </citation>
    <scope>NUCLEOTIDE SEQUENCE [LARGE SCALE GENOMIC DNA]</scope>
    <source>
        <strain evidence="14">ATCC 36239 / CBS 767 / BCRC 21394 / JCM 1990 / NBRC 0083 / IGC 2968</strain>
    </source>
</reference>
<feature type="domain" description="NADP-dependent oxidoreductase" evidence="12">
    <location>
        <begin position="35"/>
        <end position="297"/>
    </location>
</feature>
<evidence type="ECO:0000256" key="11">
    <source>
        <dbReference type="PIRSR" id="PIRSR000097-3"/>
    </source>
</evidence>
<dbReference type="SUPFAM" id="SSF51430">
    <property type="entry name" value="NAD(P)-linked oxidoreductase"/>
    <property type="match status" value="1"/>
</dbReference>
<dbReference type="EC" id="1.1.1.358" evidence="6"/>
<dbReference type="InterPro" id="IPR020471">
    <property type="entry name" value="AKR"/>
</dbReference>
<evidence type="ECO:0000256" key="3">
    <source>
        <dbReference type="ARBA" id="ARBA00023002"/>
    </source>
</evidence>
<dbReference type="InterPro" id="IPR018170">
    <property type="entry name" value="Aldo/ket_reductase_CS"/>
</dbReference>
<dbReference type="PIRSF" id="PIRSF000097">
    <property type="entry name" value="AKR"/>
    <property type="match status" value="1"/>
</dbReference>
<dbReference type="FunFam" id="3.20.20.100:FF:000002">
    <property type="entry name" value="2,5-diketo-D-gluconic acid reductase A"/>
    <property type="match status" value="1"/>
</dbReference>
<dbReference type="PANTHER" id="PTHR43827">
    <property type="entry name" value="2,5-DIKETO-D-GLUCONIC ACID REDUCTASE"/>
    <property type="match status" value="1"/>
</dbReference>
<evidence type="ECO:0000259" key="12">
    <source>
        <dbReference type="Pfam" id="PF00248"/>
    </source>
</evidence>
<evidence type="ECO:0000256" key="2">
    <source>
        <dbReference type="ARBA" id="ARBA00022857"/>
    </source>
</evidence>
<dbReference type="InParanoid" id="Q6BK41"/>
<dbReference type="RefSeq" id="XP_461430.1">
    <property type="nucleotide sequence ID" value="XM_461430.1"/>
</dbReference>
<dbReference type="OrthoDB" id="416253at2759"/>
<proteinExistence type="inferred from homology"/>
<dbReference type="STRING" id="284592.Q6BK41"/>
<dbReference type="GO" id="GO:0047011">
    <property type="term" value="F:2-dehydropantolactone reductase (A-specific) activity"/>
    <property type="evidence" value="ECO:0007669"/>
    <property type="project" value="UniProtKB-ARBA"/>
</dbReference>
<dbReference type="Gene3D" id="3.20.20.100">
    <property type="entry name" value="NADP-dependent oxidoreductase domain"/>
    <property type="match status" value="1"/>
</dbReference>
<sequence length="313" mass="35906">MTKDNIDSVDSAKNFCTVSGRPLVIGTGTGTKWQWLKKGRPIEERNKPIQELIDQLLLALNNGYYHIDTAEIYTTHPEVAEAVKQSGIKREDLWITSKYNPYRQVTAAEAIKSTLAELQTDYLDLYLIHAPFFEDEASYSIEMAWKEIIEAKKQGKIRYIGVSNFSIPNLERIFKAFEPEFYPVVNQIEFHAYLQNQSAGITDYCKKRNILLEAYAPLTPLFRIQSGEADTEGDPLRKILPALSDKYQKTDSQILLRYALQKGYLPITTSSKVQRIRETLAIYEFELSADDVALIDKQGSTFHFRSFFNSNFD</sequence>
<name>Q6BK41_DEBHA</name>
<feature type="binding site" evidence="10">
    <location>
        <position position="129"/>
    </location>
    <ligand>
        <name>substrate</name>
    </ligand>
</feature>
<evidence type="ECO:0000256" key="7">
    <source>
        <dbReference type="ARBA" id="ARBA00079693"/>
    </source>
</evidence>